<feature type="transmembrane region" description="Helical" evidence="2">
    <location>
        <begin position="64"/>
        <end position="86"/>
    </location>
</feature>
<evidence type="ECO:0000256" key="1">
    <source>
        <dbReference type="SAM" id="MobiDB-lite"/>
    </source>
</evidence>
<dbReference type="OrthoDB" id="1433814at2759"/>
<dbReference type="PANTHER" id="PTHR37186:SF1">
    <property type="entry name" value="OS06G0524500 PROTEIN"/>
    <property type="match status" value="1"/>
</dbReference>
<feature type="region of interest" description="Disordered" evidence="1">
    <location>
        <begin position="1"/>
        <end position="47"/>
    </location>
</feature>
<dbReference type="PANTHER" id="PTHR37186">
    <property type="entry name" value="OS06G0524500 PROTEIN"/>
    <property type="match status" value="1"/>
</dbReference>
<feature type="region of interest" description="Disordered" evidence="1">
    <location>
        <begin position="92"/>
        <end position="116"/>
    </location>
</feature>
<reference evidence="3 4" key="1">
    <citation type="submission" date="2019-05" db="EMBL/GenBank/DDBJ databases">
        <title>Mikania micrantha, genome provides insights into the molecular mechanism of rapid growth.</title>
        <authorList>
            <person name="Liu B."/>
        </authorList>
    </citation>
    <scope>NUCLEOTIDE SEQUENCE [LARGE SCALE GENOMIC DNA]</scope>
    <source>
        <strain evidence="3">NLD-2019</strain>
        <tissue evidence="3">Leaf</tissue>
    </source>
</reference>
<dbReference type="AlphaFoldDB" id="A0A5N6NZ68"/>
<accession>A0A5N6NZ68</accession>
<sequence>MTDDHNRQANHQNLQPENPRVGGEIGESKNHFKRNYPNPPDISNPDAATLRDQWKYAIRQYSKWYSHAWGTAILAGVSFFALGWVIKGGNPIPSFHRNDDASPLPTDDSAGANKAQ</sequence>
<keyword evidence="2" id="KW-0812">Transmembrane</keyword>
<protein>
    <submittedName>
        <fullName evidence="3">Uncharacterized protein</fullName>
    </submittedName>
</protein>
<evidence type="ECO:0000313" key="4">
    <source>
        <dbReference type="Proteomes" id="UP000326396"/>
    </source>
</evidence>
<gene>
    <name evidence="3" type="ORF">E3N88_16267</name>
</gene>
<proteinExistence type="predicted"/>
<keyword evidence="2" id="KW-0472">Membrane</keyword>
<organism evidence="3 4">
    <name type="scientific">Mikania micrantha</name>
    <name type="common">bitter vine</name>
    <dbReference type="NCBI Taxonomy" id="192012"/>
    <lineage>
        <taxon>Eukaryota</taxon>
        <taxon>Viridiplantae</taxon>
        <taxon>Streptophyta</taxon>
        <taxon>Embryophyta</taxon>
        <taxon>Tracheophyta</taxon>
        <taxon>Spermatophyta</taxon>
        <taxon>Magnoliopsida</taxon>
        <taxon>eudicotyledons</taxon>
        <taxon>Gunneridae</taxon>
        <taxon>Pentapetalae</taxon>
        <taxon>asterids</taxon>
        <taxon>campanulids</taxon>
        <taxon>Asterales</taxon>
        <taxon>Asteraceae</taxon>
        <taxon>Asteroideae</taxon>
        <taxon>Heliantheae alliance</taxon>
        <taxon>Eupatorieae</taxon>
        <taxon>Mikania</taxon>
    </lineage>
</organism>
<name>A0A5N6NZ68_9ASTR</name>
<comment type="caution">
    <text evidence="3">The sequence shown here is derived from an EMBL/GenBank/DDBJ whole genome shotgun (WGS) entry which is preliminary data.</text>
</comment>
<dbReference type="EMBL" id="SZYD01000008">
    <property type="protein sequence ID" value="KAD5508564.1"/>
    <property type="molecule type" value="Genomic_DNA"/>
</dbReference>
<keyword evidence="2" id="KW-1133">Transmembrane helix</keyword>
<keyword evidence="4" id="KW-1185">Reference proteome</keyword>
<dbReference type="Proteomes" id="UP000326396">
    <property type="component" value="Linkage Group LG16"/>
</dbReference>
<evidence type="ECO:0000256" key="2">
    <source>
        <dbReference type="SAM" id="Phobius"/>
    </source>
</evidence>
<evidence type="ECO:0000313" key="3">
    <source>
        <dbReference type="EMBL" id="KAD5508564.1"/>
    </source>
</evidence>